<dbReference type="Proteomes" id="UP000010471">
    <property type="component" value="Chromosome"/>
</dbReference>
<organism evidence="1 2">
    <name type="scientific">Allocoleopsis franciscana PCC 7113</name>
    <dbReference type="NCBI Taxonomy" id="1173027"/>
    <lineage>
        <taxon>Bacteria</taxon>
        <taxon>Bacillati</taxon>
        <taxon>Cyanobacteriota</taxon>
        <taxon>Cyanophyceae</taxon>
        <taxon>Coleofasciculales</taxon>
        <taxon>Coleofasciculaceae</taxon>
        <taxon>Allocoleopsis</taxon>
        <taxon>Allocoleopsis franciscana</taxon>
    </lineage>
</organism>
<dbReference type="AlphaFoldDB" id="K9WLE3"/>
<dbReference type="HOGENOM" id="CLU_3100946_0_0_3"/>
<gene>
    <name evidence="1" type="ORF">Mic7113_4689</name>
</gene>
<evidence type="ECO:0000313" key="2">
    <source>
        <dbReference type="Proteomes" id="UP000010471"/>
    </source>
</evidence>
<dbReference type="EMBL" id="CP003630">
    <property type="protein sequence ID" value="AFZ20362.1"/>
    <property type="molecule type" value="Genomic_DNA"/>
</dbReference>
<dbReference type="KEGG" id="mic:Mic7113_4689"/>
<name>K9WLE3_9CYAN</name>
<accession>K9WLE3</accession>
<keyword evidence="2" id="KW-1185">Reference proteome</keyword>
<protein>
    <submittedName>
        <fullName evidence="1">Uncharacterized protein</fullName>
    </submittedName>
</protein>
<sequence length="51" mass="5906">MIALFLRSFLIVSDLKSYVSQDLRRFNFLSNASTLLPAWHSAQTKTMLLLF</sequence>
<proteinExistence type="predicted"/>
<evidence type="ECO:0000313" key="1">
    <source>
        <dbReference type="EMBL" id="AFZ20362.1"/>
    </source>
</evidence>
<reference evidence="1 2" key="1">
    <citation type="submission" date="2012-06" db="EMBL/GenBank/DDBJ databases">
        <title>Finished chromosome of genome of Microcoleus sp. PCC 7113.</title>
        <authorList>
            <consortium name="US DOE Joint Genome Institute"/>
            <person name="Gugger M."/>
            <person name="Coursin T."/>
            <person name="Rippka R."/>
            <person name="Tandeau De Marsac N."/>
            <person name="Huntemann M."/>
            <person name="Wei C.-L."/>
            <person name="Han J."/>
            <person name="Detter J.C."/>
            <person name="Han C."/>
            <person name="Tapia R."/>
            <person name="Chen A."/>
            <person name="Kyrpides N."/>
            <person name="Mavromatis K."/>
            <person name="Markowitz V."/>
            <person name="Szeto E."/>
            <person name="Ivanova N."/>
            <person name="Pagani I."/>
            <person name="Pati A."/>
            <person name="Goodwin L."/>
            <person name="Nordberg H.P."/>
            <person name="Cantor M.N."/>
            <person name="Hua S.X."/>
            <person name="Woyke T."/>
            <person name="Kerfeld C.A."/>
        </authorList>
    </citation>
    <scope>NUCLEOTIDE SEQUENCE [LARGE SCALE GENOMIC DNA]</scope>
    <source>
        <strain evidence="1 2">PCC 7113</strain>
    </source>
</reference>